<dbReference type="CDD" id="cd03682">
    <property type="entry name" value="ClC_sycA_like"/>
    <property type="match status" value="1"/>
</dbReference>
<dbReference type="InterPro" id="IPR001807">
    <property type="entry name" value="ClC"/>
</dbReference>
<gene>
    <name evidence="6" type="ORF">DUE52_02900</name>
</gene>
<evidence type="ECO:0000256" key="4">
    <source>
        <dbReference type="ARBA" id="ARBA00023136"/>
    </source>
</evidence>
<accession>A0A368JX07</accession>
<dbReference type="GO" id="GO:0015108">
    <property type="term" value="F:chloride transmembrane transporter activity"/>
    <property type="evidence" value="ECO:0007669"/>
    <property type="project" value="InterPro"/>
</dbReference>
<keyword evidence="3 5" id="KW-1133">Transmembrane helix</keyword>
<dbReference type="Gene3D" id="1.10.3080.10">
    <property type="entry name" value="Clc chloride channel"/>
    <property type="match status" value="1"/>
</dbReference>
<feature type="transmembrane region" description="Helical" evidence="5">
    <location>
        <begin position="376"/>
        <end position="399"/>
    </location>
</feature>
<protein>
    <submittedName>
        <fullName evidence="6">Chloride channel protein</fullName>
    </submittedName>
</protein>
<organism evidence="6 7">
    <name type="scientific">Larkinella punicea</name>
    <dbReference type="NCBI Taxonomy" id="2315727"/>
    <lineage>
        <taxon>Bacteria</taxon>
        <taxon>Pseudomonadati</taxon>
        <taxon>Bacteroidota</taxon>
        <taxon>Cytophagia</taxon>
        <taxon>Cytophagales</taxon>
        <taxon>Spirosomataceae</taxon>
        <taxon>Larkinella</taxon>
    </lineage>
</organism>
<dbReference type="RefSeq" id="WP_114404443.1">
    <property type="nucleotide sequence ID" value="NZ_QOWE01000002.1"/>
</dbReference>
<feature type="transmembrane region" description="Helical" evidence="5">
    <location>
        <begin position="270"/>
        <end position="289"/>
    </location>
</feature>
<proteinExistence type="predicted"/>
<evidence type="ECO:0000256" key="5">
    <source>
        <dbReference type="SAM" id="Phobius"/>
    </source>
</evidence>
<keyword evidence="7" id="KW-1185">Reference proteome</keyword>
<feature type="transmembrane region" description="Helical" evidence="5">
    <location>
        <begin position="309"/>
        <end position="335"/>
    </location>
</feature>
<feature type="transmembrane region" description="Helical" evidence="5">
    <location>
        <begin position="230"/>
        <end position="258"/>
    </location>
</feature>
<feature type="transmembrane region" description="Helical" evidence="5">
    <location>
        <begin position="60"/>
        <end position="81"/>
    </location>
</feature>
<evidence type="ECO:0000313" key="7">
    <source>
        <dbReference type="Proteomes" id="UP000253383"/>
    </source>
</evidence>
<keyword evidence="4 5" id="KW-0472">Membrane</keyword>
<dbReference type="InterPro" id="IPR014743">
    <property type="entry name" value="Cl-channel_core"/>
</dbReference>
<comment type="caution">
    <text evidence="6">The sequence shown here is derived from an EMBL/GenBank/DDBJ whole genome shotgun (WGS) entry which is preliminary data.</text>
</comment>
<dbReference type="PANTHER" id="PTHR43427:SF12">
    <property type="entry name" value="CHLORIDE TRANSPORTER"/>
    <property type="match status" value="1"/>
</dbReference>
<dbReference type="PRINTS" id="PR00762">
    <property type="entry name" value="CLCHANNEL"/>
</dbReference>
<reference evidence="6 7" key="1">
    <citation type="submission" date="2018-07" db="EMBL/GenBank/DDBJ databases">
        <title>Genome analysis of Larkinella rosea.</title>
        <authorList>
            <person name="Zhou Z."/>
            <person name="Wang G."/>
        </authorList>
    </citation>
    <scope>NUCLEOTIDE SEQUENCE [LARGE SCALE GENOMIC DNA]</scope>
    <source>
        <strain evidence="7">zzj9</strain>
    </source>
</reference>
<evidence type="ECO:0000256" key="3">
    <source>
        <dbReference type="ARBA" id="ARBA00022989"/>
    </source>
</evidence>
<keyword evidence="2 5" id="KW-0812">Transmembrane</keyword>
<comment type="subcellular location">
    <subcellularLocation>
        <location evidence="1">Membrane</location>
        <topology evidence="1">Multi-pass membrane protein</topology>
    </subcellularLocation>
</comment>
<evidence type="ECO:0000313" key="6">
    <source>
        <dbReference type="EMBL" id="RCR71214.1"/>
    </source>
</evidence>
<dbReference type="PANTHER" id="PTHR43427">
    <property type="entry name" value="CHLORIDE CHANNEL PROTEIN CLC-E"/>
    <property type="match status" value="1"/>
</dbReference>
<feature type="transmembrane region" description="Helical" evidence="5">
    <location>
        <begin position="155"/>
        <end position="180"/>
    </location>
</feature>
<dbReference type="OrthoDB" id="9767361at2"/>
<evidence type="ECO:0000256" key="1">
    <source>
        <dbReference type="ARBA" id="ARBA00004141"/>
    </source>
</evidence>
<dbReference type="EMBL" id="QOWE01000002">
    <property type="protein sequence ID" value="RCR71214.1"/>
    <property type="molecule type" value="Genomic_DNA"/>
</dbReference>
<feature type="transmembrane region" description="Helical" evidence="5">
    <location>
        <begin position="342"/>
        <end position="364"/>
    </location>
</feature>
<evidence type="ECO:0000256" key="2">
    <source>
        <dbReference type="ARBA" id="ARBA00022692"/>
    </source>
</evidence>
<feature type="transmembrane region" description="Helical" evidence="5">
    <location>
        <begin position="21"/>
        <end position="48"/>
    </location>
</feature>
<sequence length="442" mass="47317">MASSRFRLFRPLTPLFWQQPILFFLVKWLLLSAIVGLCVGSASALFLVSLDWVTQWREHHIWIIAFLPLGGFLIGCLYHYWGKDVEAGNNLLLETIHRPAQIIPLKMAPFVLIGTLATHLFGGSAGREGTALQIGGSLADQFTRLLRLRPRDRRLLLVAGIAAGFGSVFGTPLAGAVFGLEVFLLGRLKYDALFTAFAASIFADLTTRAWQVGHTHYHIPLVPELSAGAVLWAMVAGVVFGACSVVFSSLTHAIGSLFKSKVAYPPLRPLIGGALVALAVFALGTTKYIGLGIPTILDAFLVQLPPYDFALKILLTALTLGAAFKGGEVTPLFFIGATLGNALSYVIPLPTGLLAGMGFVAVFAGAANTPLACTLMAIELFGADCGVYVALACVVAYFVSGHRGIYGSQVVGQPKHLIYGRHEGRNLAALRGNPKNRFPEKS</sequence>
<dbReference type="InterPro" id="IPR050368">
    <property type="entry name" value="ClC-type_chloride_channel"/>
</dbReference>
<name>A0A368JX07_9BACT</name>
<dbReference type="AlphaFoldDB" id="A0A368JX07"/>
<dbReference type="Proteomes" id="UP000253383">
    <property type="component" value="Unassembled WGS sequence"/>
</dbReference>
<dbReference type="Pfam" id="PF00654">
    <property type="entry name" value="Voltage_CLC"/>
    <property type="match status" value="1"/>
</dbReference>
<dbReference type="GO" id="GO:0016020">
    <property type="term" value="C:membrane"/>
    <property type="evidence" value="ECO:0007669"/>
    <property type="project" value="UniProtKB-SubCell"/>
</dbReference>
<dbReference type="SUPFAM" id="SSF81340">
    <property type="entry name" value="Clc chloride channel"/>
    <property type="match status" value="1"/>
</dbReference>